<evidence type="ECO:0000313" key="1">
    <source>
        <dbReference type="Ensembl" id="ENSOTSP00005095933.2"/>
    </source>
</evidence>
<dbReference type="Ensembl" id="ENSOTST00005103924.2">
    <property type="protein sequence ID" value="ENSOTSP00005095933.2"/>
    <property type="gene ID" value="ENSOTSG00005044588.2"/>
</dbReference>
<evidence type="ECO:0000313" key="2">
    <source>
        <dbReference type="Proteomes" id="UP000694402"/>
    </source>
</evidence>
<protein>
    <submittedName>
        <fullName evidence="1">Uncharacterized protein</fullName>
    </submittedName>
</protein>
<name>A0A8C8JP01_ONCTS</name>
<keyword evidence="2" id="KW-1185">Reference proteome</keyword>
<dbReference type="Proteomes" id="UP000694402">
    <property type="component" value="Unassembled WGS sequence"/>
</dbReference>
<reference evidence="1" key="2">
    <citation type="submission" date="2025-09" db="UniProtKB">
        <authorList>
            <consortium name="Ensembl"/>
        </authorList>
    </citation>
    <scope>IDENTIFICATION</scope>
</reference>
<reference evidence="1" key="1">
    <citation type="submission" date="2025-08" db="UniProtKB">
        <authorList>
            <consortium name="Ensembl"/>
        </authorList>
    </citation>
    <scope>IDENTIFICATION</scope>
</reference>
<organism evidence="1 2">
    <name type="scientific">Oncorhynchus tshawytscha</name>
    <name type="common">Chinook salmon</name>
    <name type="synonym">Salmo tshawytscha</name>
    <dbReference type="NCBI Taxonomy" id="74940"/>
    <lineage>
        <taxon>Eukaryota</taxon>
        <taxon>Metazoa</taxon>
        <taxon>Chordata</taxon>
        <taxon>Craniata</taxon>
        <taxon>Vertebrata</taxon>
        <taxon>Euteleostomi</taxon>
        <taxon>Actinopterygii</taxon>
        <taxon>Neopterygii</taxon>
        <taxon>Teleostei</taxon>
        <taxon>Protacanthopterygii</taxon>
        <taxon>Salmoniformes</taxon>
        <taxon>Salmonidae</taxon>
        <taxon>Salmoninae</taxon>
        <taxon>Oncorhynchus</taxon>
    </lineage>
</organism>
<sequence length="61" mass="6961">MPINVKFNSRSTPYSATRKRDINNGVSLGYVKPVKYSGIVRKGQRLGTMMPMSNHTKYIDR</sequence>
<dbReference type="AlphaFoldDB" id="A0A8C8JP01"/>
<accession>A0A8C8JP01</accession>
<proteinExistence type="predicted"/>